<organism evidence="5 6">
    <name type="scientific">Rubroshorea leprosula</name>
    <dbReference type="NCBI Taxonomy" id="152421"/>
    <lineage>
        <taxon>Eukaryota</taxon>
        <taxon>Viridiplantae</taxon>
        <taxon>Streptophyta</taxon>
        <taxon>Embryophyta</taxon>
        <taxon>Tracheophyta</taxon>
        <taxon>Spermatophyta</taxon>
        <taxon>Magnoliopsida</taxon>
        <taxon>eudicotyledons</taxon>
        <taxon>Gunneridae</taxon>
        <taxon>Pentapetalae</taxon>
        <taxon>rosids</taxon>
        <taxon>malvids</taxon>
        <taxon>Malvales</taxon>
        <taxon>Dipterocarpaceae</taxon>
        <taxon>Rubroshorea</taxon>
    </lineage>
</organism>
<dbReference type="AlphaFoldDB" id="A0AAV5IEN8"/>
<reference evidence="5 6" key="1">
    <citation type="journal article" date="2021" name="Commun. Biol.">
        <title>The genome of Shorea leprosula (Dipterocarpaceae) highlights the ecological relevance of drought in aseasonal tropical rainforests.</title>
        <authorList>
            <person name="Ng K.K.S."/>
            <person name="Kobayashi M.J."/>
            <person name="Fawcett J.A."/>
            <person name="Hatakeyama M."/>
            <person name="Paape T."/>
            <person name="Ng C.H."/>
            <person name="Ang C.C."/>
            <person name="Tnah L.H."/>
            <person name="Lee C.T."/>
            <person name="Nishiyama T."/>
            <person name="Sese J."/>
            <person name="O'Brien M.J."/>
            <person name="Copetti D."/>
            <person name="Mohd Noor M.I."/>
            <person name="Ong R.C."/>
            <person name="Putra M."/>
            <person name="Sireger I.Z."/>
            <person name="Indrioko S."/>
            <person name="Kosugi Y."/>
            <person name="Izuno A."/>
            <person name="Isagi Y."/>
            <person name="Lee S.L."/>
            <person name="Shimizu K.K."/>
        </authorList>
    </citation>
    <scope>NUCLEOTIDE SEQUENCE [LARGE SCALE GENOMIC DNA]</scope>
    <source>
        <strain evidence="5">214</strain>
    </source>
</reference>
<dbReference type="SUPFAM" id="SSF48403">
    <property type="entry name" value="Ankyrin repeat"/>
    <property type="match status" value="1"/>
</dbReference>
<dbReference type="Pfam" id="PF00023">
    <property type="entry name" value="Ank"/>
    <property type="match status" value="1"/>
</dbReference>
<comment type="caution">
    <text evidence="5">The sequence shown here is derived from an EMBL/GenBank/DDBJ whole genome shotgun (WGS) entry which is preliminary data.</text>
</comment>
<dbReference type="EMBL" id="BPVZ01000010">
    <property type="protein sequence ID" value="GKU96814.1"/>
    <property type="molecule type" value="Genomic_DNA"/>
</dbReference>
<evidence type="ECO:0000313" key="6">
    <source>
        <dbReference type="Proteomes" id="UP001054252"/>
    </source>
</evidence>
<evidence type="ECO:0000256" key="1">
    <source>
        <dbReference type="PROSITE-ProRule" id="PRU00023"/>
    </source>
</evidence>
<dbReference type="Proteomes" id="UP001054252">
    <property type="component" value="Unassembled WGS sequence"/>
</dbReference>
<feature type="repeat" description="ANK" evidence="1">
    <location>
        <begin position="83"/>
        <end position="115"/>
    </location>
</feature>
<feature type="compositionally biased region" description="Basic and acidic residues" evidence="2">
    <location>
        <begin position="1"/>
        <end position="11"/>
    </location>
</feature>
<dbReference type="InterPro" id="IPR036770">
    <property type="entry name" value="Ankyrin_rpt-contain_sf"/>
</dbReference>
<evidence type="ECO:0000256" key="2">
    <source>
        <dbReference type="SAM" id="MobiDB-lite"/>
    </source>
</evidence>
<proteinExistence type="predicted"/>
<dbReference type="InterPro" id="IPR002110">
    <property type="entry name" value="Ankyrin_rpt"/>
</dbReference>
<dbReference type="InterPro" id="IPR026961">
    <property type="entry name" value="PGG_dom"/>
</dbReference>
<gene>
    <name evidence="5" type="ORF">SLEP1_g10006</name>
</gene>
<dbReference type="Gene3D" id="1.25.40.20">
    <property type="entry name" value="Ankyrin repeat-containing domain"/>
    <property type="match status" value="1"/>
</dbReference>
<evidence type="ECO:0000256" key="3">
    <source>
        <dbReference type="SAM" id="Phobius"/>
    </source>
</evidence>
<dbReference type="PANTHER" id="PTHR24177:SF329">
    <property type="entry name" value="ANKYRIN REPEAT PROTEIN"/>
    <property type="match status" value="1"/>
</dbReference>
<name>A0AAV5IEN8_9ROSI</name>
<feature type="domain" description="PGG" evidence="4">
    <location>
        <begin position="352"/>
        <end position="406"/>
    </location>
</feature>
<dbReference type="SMART" id="SM00248">
    <property type="entry name" value="ANK"/>
    <property type="match status" value="4"/>
</dbReference>
<keyword evidence="6" id="KW-1185">Reference proteome</keyword>
<protein>
    <recommendedName>
        <fullName evidence="4">PGG domain-containing protein</fullName>
    </recommendedName>
</protein>
<keyword evidence="1" id="KW-0040">ANK repeat</keyword>
<evidence type="ECO:0000313" key="5">
    <source>
        <dbReference type="EMBL" id="GKU96814.1"/>
    </source>
</evidence>
<feature type="region of interest" description="Disordered" evidence="2">
    <location>
        <begin position="1"/>
        <end position="22"/>
    </location>
</feature>
<keyword evidence="3" id="KW-0812">Transmembrane</keyword>
<dbReference type="PROSITE" id="PS50088">
    <property type="entry name" value="ANK_REPEAT"/>
    <property type="match status" value="1"/>
</dbReference>
<dbReference type="PROSITE" id="PS50297">
    <property type="entry name" value="ANK_REP_REGION"/>
    <property type="match status" value="1"/>
</dbReference>
<keyword evidence="3" id="KW-0472">Membrane</keyword>
<dbReference type="Pfam" id="PF13962">
    <property type="entry name" value="PGG"/>
    <property type="match status" value="1"/>
</dbReference>
<dbReference type="PANTHER" id="PTHR24177">
    <property type="entry name" value="CASKIN"/>
    <property type="match status" value="1"/>
</dbReference>
<accession>A0AAV5IEN8</accession>
<dbReference type="GO" id="GO:0016020">
    <property type="term" value="C:membrane"/>
    <property type="evidence" value="ECO:0007669"/>
    <property type="project" value="TreeGrafter"/>
</dbReference>
<keyword evidence="3" id="KW-1133">Transmembrane helix</keyword>
<sequence length="430" mass="48283">MDQERQSKSKPEIGVGASDGKKDEITEITEILHCEGWGTGEEDEMIEDSHLVDLRKRICEGDWNAVKQFFDRHPLDTIILSNEGYTALHVAILVGQYEIAEDLIKMMSGIDLEKRTAWYSDGHTALTLVATTGRIGLAKCMVQKNSNLLILANALGYIPVTAACAAGHKDMAYYLYRRTPPEVFLSYFGKYGLDLMRAGIDNKILVQSLSNCGAVKAMFEATKQGIVEFVAELLKITQPLIFTENDYQRNVFMIAIQYRQERIFSLLYGINEEWTAHILNQTDICRNNMLHVAGELAPPPQHARISSPALHMQREEVESIVPEWCKKSKNDNGETPYEVFSKSHKELVDKGEKWMRDMANSFIVVGTLIITITFAAAITLPGGNAQNGFSLNVYGNPSIALRPGRFSPVLTQEVDHFPLHYSYFYCSNDG</sequence>
<feature type="transmembrane region" description="Helical" evidence="3">
    <location>
        <begin position="359"/>
        <end position="380"/>
    </location>
</feature>
<evidence type="ECO:0000259" key="4">
    <source>
        <dbReference type="Pfam" id="PF13962"/>
    </source>
</evidence>